<feature type="transmembrane region" description="Helical" evidence="1">
    <location>
        <begin position="73"/>
        <end position="89"/>
    </location>
</feature>
<evidence type="ECO:0000256" key="1">
    <source>
        <dbReference type="SAM" id="Phobius"/>
    </source>
</evidence>
<evidence type="ECO:0000313" key="2">
    <source>
        <dbReference type="EMBL" id="SDK10810.1"/>
    </source>
</evidence>
<gene>
    <name evidence="2" type="ORF">SAMN05216212_1497</name>
</gene>
<organism evidence="2 3">
    <name type="scientific">Microbulbifer yueqingensis</name>
    <dbReference type="NCBI Taxonomy" id="658219"/>
    <lineage>
        <taxon>Bacteria</taxon>
        <taxon>Pseudomonadati</taxon>
        <taxon>Pseudomonadota</taxon>
        <taxon>Gammaproteobacteria</taxon>
        <taxon>Cellvibrionales</taxon>
        <taxon>Microbulbiferaceae</taxon>
        <taxon>Microbulbifer</taxon>
    </lineage>
</organism>
<keyword evidence="1" id="KW-0812">Transmembrane</keyword>
<name>A0A1G8Z9F9_9GAMM</name>
<proteinExistence type="predicted"/>
<keyword evidence="1" id="KW-1133">Transmembrane helix</keyword>
<keyword evidence="1" id="KW-0472">Membrane</keyword>
<protein>
    <submittedName>
        <fullName evidence="2">Uncharacterized protein</fullName>
    </submittedName>
</protein>
<sequence length="117" mass="12842">MAFRLRLRLRCKTTRAAGVKGSGAFSVNKEDLSPEDQAYYKRFEVKPLRVLLYFLAVIYLVFVYSVGGSQFSGGFFSCAVGTFILIQGVDLSQRRLIVIGGILTAVSSLQTISSAFS</sequence>
<feature type="transmembrane region" description="Helical" evidence="1">
    <location>
        <begin position="50"/>
        <end position="67"/>
    </location>
</feature>
<evidence type="ECO:0000313" key="3">
    <source>
        <dbReference type="Proteomes" id="UP000199305"/>
    </source>
</evidence>
<reference evidence="3" key="1">
    <citation type="submission" date="2016-10" db="EMBL/GenBank/DDBJ databases">
        <authorList>
            <person name="Varghese N."/>
            <person name="Submissions S."/>
        </authorList>
    </citation>
    <scope>NUCLEOTIDE SEQUENCE [LARGE SCALE GENOMIC DNA]</scope>
    <source>
        <strain evidence="3">CGMCC 1.10658</strain>
    </source>
</reference>
<dbReference type="Proteomes" id="UP000199305">
    <property type="component" value="Unassembled WGS sequence"/>
</dbReference>
<keyword evidence="3" id="KW-1185">Reference proteome</keyword>
<dbReference type="EMBL" id="FNFH01000003">
    <property type="protein sequence ID" value="SDK10810.1"/>
    <property type="molecule type" value="Genomic_DNA"/>
</dbReference>
<accession>A0A1G8Z9F9</accession>
<dbReference type="AlphaFoldDB" id="A0A1G8Z9F9"/>
<feature type="transmembrane region" description="Helical" evidence="1">
    <location>
        <begin position="96"/>
        <end position="116"/>
    </location>
</feature>